<dbReference type="EMBL" id="JYDL01000014">
    <property type="protein sequence ID" value="KRX25078.1"/>
    <property type="molecule type" value="Genomic_DNA"/>
</dbReference>
<comment type="caution">
    <text evidence="1">The sequence shown here is derived from an EMBL/GenBank/DDBJ whole genome shotgun (WGS) entry which is preliminary data.</text>
</comment>
<evidence type="ECO:0000313" key="2">
    <source>
        <dbReference type="Proteomes" id="UP000054630"/>
    </source>
</evidence>
<reference evidence="1 2" key="1">
    <citation type="submission" date="2015-01" db="EMBL/GenBank/DDBJ databases">
        <title>Evolution of Trichinella species and genotypes.</title>
        <authorList>
            <person name="Korhonen P.K."/>
            <person name="Edoardo P."/>
            <person name="Giuseppe L.R."/>
            <person name="Gasser R.B."/>
        </authorList>
    </citation>
    <scope>NUCLEOTIDE SEQUENCE [LARGE SCALE GENOMIC DNA]</scope>
    <source>
        <strain evidence="1">ISS37</strain>
    </source>
</reference>
<organism evidence="1 2">
    <name type="scientific">Trichinella nelsoni</name>
    <dbReference type="NCBI Taxonomy" id="6336"/>
    <lineage>
        <taxon>Eukaryota</taxon>
        <taxon>Metazoa</taxon>
        <taxon>Ecdysozoa</taxon>
        <taxon>Nematoda</taxon>
        <taxon>Enoplea</taxon>
        <taxon>Dorylaimia</taxon>
        <taxon>Trichinellida</taxon>
        <taxon>Trichinellidae</taxon>
        <taxon>Trichinella</taxon>
    </lineage>
</organism>
<evidence type="ECO:0000313" key="1">
    <source>
        <dbReference type="EMBL" id="KRX25078.1"/>
    </source>
</evidence>
<keyword evidence="2" id="KW-1185">Reference proteome</keyword>
<accession>A0A0V0SES8</accession>
<dbReference type="Proteomes" id="UP000054630">
    <property type="component" value="Unassembled WGS sequence"/>
</dbReference>
<dbReference type="OrthoDB" id="5915635at2759"/>
<name>A0A0V0SES8_9BILA</name>
<protein>
    <submittedName>
        <fullName evidence="1">Uncharacterized protein</fullName>
    </submittedName>
</protein>
<proteinExistence type="predicted"/>
<gene>
    <name evidence="1" type="ORF">T07_12089</name>
</gene>
<sequence>MCLQKVKGNHQCGPNGAELYRSELAHLPPLCLGATIEGLGQIKPGAREGNLYSTERSMASGIRKG</sequence>
<dbReference type="AlphaFoldDB" id="A0A0V0SES8"/>